<dbReference type="PROSITE" id="PS00211">
    <property type="entry name" value="ABC_TRANSPORTER_1"/>
    <property type="match status" value="1"/>
</dbReference>
<keyword evidence="5" id="KW-0547">Nucleotide-binding</keyword>
<feature type="transmembrane region" description="Helical" evidence="9">
    <location>
        <begin position="168"/>
        <end position="193"/>
    </location>
</feature>
<gene>
    <name evidence="12" type="ORF">A0O21_08915</name>
</gene>
<dbReference type="GO" id="GO:0016887">
    <property type="term" value="F:ATP hydrolysis activity"/>
    <property type="evidence" value="ECO:0007669"/>
    <property type="project" value="InterPro"/>
</dbReference>
<dbReference type="InterPro" id="IPR003439">
    <property type="entry name" value="ABC_transporter-like_ATP-bd"/>
</dbReference>
<dbReference type="AlphaFoldDB" id="A0A172Q9I9"/>
<keyword evidence="6" id="KW-0067">ATP-binding</keyword>
<dbReference type="Proteomes" id="UP000077317">
    <property type="component" value="Chromosome"/>
</dbReference>
<dbReference type="CDD" id="cd18551">
    <property type="entry name" value="ABC_6TM_LmrA_like"/>
    <property type="match status" value="1"/>
</dbReference>
<dbReference type="FunFam" id="3.40.50.300:FF:000854">
    <property type="entry name" value="Multidrug ABC transporter ATP-binding protein"/>
    <property type="match status" value="1"/>
</dbReference>
<evidence type="ECO:0000313" key="12">
    <source>
        <dbReference type="EMBL" id="AND80111.1"/>
    </source>
</evidence>
<keyword evidence="4 9" id="KW-0812">Transmembrane</keyword>
<dbReference type="SUPFAM" id="SSF90123">
    <property type="entry name" value="ABC transporter transmembrane region"/>
    <property type="match status" value="1"/>
</dbReference>
<evidence type="ECO:0000256" key="5">
    <source>
        <dbReference type="ARBA" id="ARBA00022741"/>
    </source>
</evidence>
<dbReference type="GO" id="GO:0140359">
    <property type="term" value="F:ABC-type transporter activity"/>
    <property type="evidence" value="ECO:0007669"/>
    <property type="project" value="InterPro"/>
</dbReference>
<evidence type="ECO:0000256" key="3">
    <source>
        <dbReference type="ARBA" id="ARBA00022475"/>
    </source>
</evidence>
<dbReference type="SMART" id="SM00382">
    <property type="entry name" value="AAA"/>
    <property type="match status" value="1"/>
</dbReference>
<dbReference type="InterPro" id="IPR039421">
    <property type="entry name" value="Type_1_exporter"/>
</dbReference>
<protein>
    <recommendedName>
        <fullName evidence="14">ABC transporter ATP-binding protein</fullName>
    </recommendedName>
</protein>
<dbReference type="EMBL" id="CP014699">
    <property type="protein sequence ID" value="AND80111.1"/>
    <property type="molecule type" value="Genomic_DNA"/>
</dbReference>
<dbReference type="PANTHER" id="PTHR24221:SF524">
    <property type="entry name" value="MULTIDRUG RESISTANCE ABC TRANSPORTER ATP-BINDING_PERMEASE PROTEIN BMRA"/>
    <property type="match status" value="1"/>
</dbReference>
<organism evidence="12 13">
    <name type="scientific">Streptococcus pantholopis</name>
    <dbReference type="NCBI Taxonomy" id="1811193"/>
    <lineage>
        <taxon>Bacteria</taxon>
        <taxon>Bacillati</taxon>
        <taxon>Bacillota</taxon>
        <taxon>Bacilli</taxon>
        <taxon>Lactobacillales</taxon>
        <taxon>Streptococcaceae</taxon>
        <taxon>Streptococcus</taxon>
    </lineage>
</organism>
<keyword evidence="13" id="KW-1185">Reference proteome</keyword>
<dbReference type="KEGG" id="spat:A0O21_08915"/>
<dbReference type="Pfam" id="PF00005">
    <property type="entry name" value="ABC_tran"/>
    <property type="match status" value="1"/>
</dbReference>
<keyword evidence="3" id="KW-1003">Cell membrane</keyword>
<dbReference type="InterPro" id="IPR011527">
    <property type="entry name" value="ABC1_TM_dom"/>
</dbReference>
<evidence type="ECO:0000256" key="2">
    <source>
        <dbReference type="ARBA" id="ARBA00022448"/>
    </source>
</evidence>
<dbReference type="Gene3D" id="1.20.1560.10">
    <property type="entry name" value="ABC transporter type 1, transmembrane domain"/>
    <property type="match status" value="1"/>
</dbReference>
<feature type="transmembrane region" description="Helical" evidence="9">
    <location>
        <begin position="90"/>
        <end position="108"/>
    </location>
</feature>
<reference evidence="12 13" key="1">
    <citation type="journal article" date="2016" name="Int. J. Syst. Evol. Microbiol.">
        <title>Streptococcuspantholopis sp. nov., isolated from faeces of the Tibetan antelope (Pantholops hodgsonii).</title>
        <authorList>
            <person name="Bai X."/>
            <person name="Xiong Y."/>
            <person name="Lu S."/>
            <person name="Jin D."/>
            <person name="Lai X."/>
            <person name="Yang J."/>
            <person name="Niu L."/>
            <person name="Hu S."/>
            <person name="Meng X."/>
            <person name="Pu J."/>
            <person name="Ye C."/>
            <person name="Xu J."/>
        </authorList>
    </citation>
    <scope>NUCLEOTIDE SEQUENCE [LARGE SCALE GENOMIC DNA]</scope>
    <source>
        <strain evidence="12 13">TA 26</strain>
    </source>
</reference>
<evidence type="ECO:0000256" key="8">
    <source>
        <dbReference type="ARBA" id="ARBA00023136"/>
    </source>
</evidence>
<accession>A0A172Q9I9</accession>
<evidence type="ECO:0000313" key="13">
    <source>
        <dbReference type="Proteomes" id="UP000077317"/>
    </source>
</evidence>
<feature type="transmembrane region" description="Helical" evidence="9">
    <location>
        <begin position="64"/>
        <end position="84"/>
    </location>
</feature>
<evidence type="ECO:0008006" key="14">
    <source>
        <dbReference type="Google" id="ProtNLM"/>
    </source>
</evidence>
<dbReference type="PROSITE" id="PS50929">
    <property type="entry name" value="ABC_TM1F"/>
    <property type="match status" value="1"/>
</dbReference>
<dbReference type="InterPro" id="IPR003593">
    <property type="entry name" value="AAA+_ATPase"/>
</dbReference>
<keyword evidence="7 9" id="KW-1133">Transmembrane helix</keyword>
<feature type="transmembrane region" description="Helical" evidence="9">
    <location>
        <begin position="205"/>
        <end position="229"/>
    </location>
</feature>
<comment type="subcellular location">
    <subcellularLocation>
        <location evidence="1">Cell membrane</location>
        <topology evidence="1">Multi-pass membrane protein</topology>
    </subcellularLocation>
</comment>
<keyword evidence="8 9" id="KW-0472">Membrane</keyword>
<keyword evidence="2" id="KW-0813">Transport</keyword>
<dbReference type="InterPro" id="IPR036640">
    <property type="entry name" value="ABC1_TM_sf"/>
</dbReference>
<feature type="domain" description="ABC transporter" evidence="10">
    <location>
        <begin position="266"/>
        <end position="500"/>
    </location>
</feature>
<dbReference type="InterPro" id="IPR017871">
    <property type="entry name" value="ABC_transporter-like_CS"/>
</dbReference>
<evidence type="ECO:0000256" key="4">
    <source>
        <dbReference type="ARBA" id="ARBA00022692"/>
    </source>
</evidence>
<dbReference type="GO" id="GO:0034040">
    <property type="term" value="F:ATPase-coupled lipid transmembrane transporter activity"/>
    <property type="evidence" value="ECO:0007669"/>
    <property type="project" value="TreeGrafter"/>
</dbReference>
<evidence type="ECO:0000256" key="9">
    <source>
        <dbReference type="SAM" id="Phobius"/>
    </source>
</evidence>
<reference evidence="13" key="2">
    <citation type="submission" date="2016-03" db="EMBL/GenBank/DDBJ databases">
        <title>Streptococcus antelopensis sp. nov., isolated from the feces of the Tibetan antelope (Pantholops hodgsonii) in Hoh Xil National Nature Reserve, Qinghai, China.</title>
        <authorList>
            <person name="Bai X."/>
        </authorList>
    </citation>
    <scope>NUCLEOTIDE SEQUENCE [LARGE SCALE GENOMIC DNA]</scope>
    <source>
        <strain evidence="13">TA 26</strain>
    </source>
</reference>
<dbReference type="InterPro" id="IPR027417">
    <property type="entry name" value="P-loop_NTPase"/>
</dbReference>
<dbReference type="Pfam" id="PF00664">
    <property type="entry name" value="ABC_membrane"/>
    <property type="match status" value="1"/>
</dbReference>
<evidence type="ECO:0000259" key="11">
    <source>
        <dbReference type="PROSITE" id="PS50929"/>
    </source>
</evidence>
<evidence type="ECO:0000256" key="7">
    <source>
        <dbReference type="ARBA" id="ARBA00022989"/>
    </source>
</evidence>
<dbReference type="PANTHER" id="PTHR24221">
    <property type="entry name" value="ATP-BINDING CASSETTE SUB-FAMILY B"/>
    <property type="match status" value="1"/>
</dbReference>
<evidence type="ECO:0000256" key="1">
    <source>
        <dbReference type="ARBA" id="ARBA00004651"/>
    </source>
</evidence>
<dbReference type="OrthoDB" id="9770415at2"/>
<evidence type="ECO:0000259" key="10">
    <source>
        <dbReference type="PROSITE" id="PS50893"/>
    </source>
</evidence>
<feature type="domain" description="ABC transmembrane type-1" evidence="11">
    <location>
        <begin position="1"/>
        <end position="231"/>
    </location>
</feature>
<proteinExistence type="predicted"/>
<dbReference type="PROSITE" id="PS50893">
    <property type="entry name" value="ABC_TRANSPORTER_2"/>
    <property type="match status" value="1"/>
</dbReference>
<dbReference type="GO" id="GO:0005524">
    <property type="term" value="F:ATP binding"/>
    <property type="evidence" value="ECO:0007669"/>
    <property type="project" value="UniProtKB-KW"/>
</dbReference>
<dbReference type="SUPFAM" id="SSF52540">
    <property type="entry name" value="P-loop containing nucleoside triphosphate hydrolases"/>
    <property type="match status" value="1"/>
</dbReference>
<evidence type="ECO:0000256" key="6">
    <source>
        <dbReference type="ARBA" id="ARBA00022840"/>
    </source>
</evidence>
<dbReference type="STRING" id="1811193.A0O21_08915"/>
<dbReference type="GO" id="GO:0005886">
    <property type="term" value="C:plasma membrane"/>
    <property type="evidence" value="ECO:0007669"/>
    <property type="project" value="UniProtKB-SubCell"/>
</dbReference>
<name>A0A172Q9I9_9STRE</name>
<dbReference type="Gene3D" id="3.40.50.300">
    <property type="entry name" value="P-loop containing nucleotide triphosphate hydrolases"/>
    <property type="match status" value="1"/>
</dbReference>
<sequence length="504" mass="56869">MFTAVSFYYVNKASEGVVKKIRIGIWTHILKLPIPYFDKNRAGAIVTSIIHDTEEILEFLNTQISSFFTSIISIIGSIILLVIIDWELALLLATAVPLAVIITGFFGNQEYNISMRYREDLSNLQNDLTSTLSKIRLVKSTTSEEDEIRRENELFSALYKTGVREGKVLGILSPISSMVVMVLLVITFGYGTYRISNGTLSNGGLVASIVYLFQLADPFSQVISFFANYQKFRASVHKIQELLLEPTEEDALPNGKVASFSRNTGLYLHNITFSYNTEETLLKDINYEFQSCRTTAIIGTSGAGKTTLFSLIERFYYPAKGTIFFQNRDISSIPLKNWRKQIAYLSQDVEISYGSLLENLTYGVDQYSMVDINELVEQFDLRGFVDSLENGYNTIIGEKGVAISGGQKQRIALIRAILRNADIYLLDEPTSALDNHTEKLVQLVLDKYLKGKTVLVIAHRLKTIISADEIIILNNKKIEYRGTHNELINSCALYKKLLEDSIYR</sequence>